<reference evidence="1" key="1">
    <citation type="journal article" date="2014" name="Front. Microbiol.">
        <title>High frequency of phylogenetically diverse reductive dehalogenase-homologous genes in deep subseafloor sedimentary metagenomes.</title>
        <authorList>
            <person name="Kawai M."/>
            <person name="Futagami T."/>
            <person name="Toyoda A."/>
            <person name="Takaki Y."/>
            <person name="Nishi S."/>
            <person name="Hori S."/>
            <person name="Arai W."/>
            <person name="Tsubouchi T."/>
            <person name="Morono Y."/>
            <person name="Uchiyama I."/>
            <person name="Ito T."/>
            <person name="Fujiyama A."/>
            <person name="Inagaki F."/>
            <person name="Takami H."/>
        </authorList>
    </citation>
    <scope>NUCLEOTIDE SEQUENCE</scope>
    <source>
        <strain evidence="1">Expedition CK06-06</strain>
    </source>
</reference>
<feature type="non-terminal residue" evidence="1">
    <location>
        <position position="1"/>
    </location>
</feature>
<organism evidence="1">
    <name type="scientific">marine sediment metagenome</name>
    <dbReference type="NCBI Taxonomy" id="412755"/>
    <lineage>
        <taxon>unclassified sequences</taxon>
        <taxon>metagenomes</taxon>
        <taxon>ecological metagenomes</taxon>
    </lineage>
</organism>
<proteinExistence type="predicted"/>
<protein>
    <submittedName>
        <fullName evidence="1">Uncharacterized protein</fullName>
    </submittedName>
</protein>
<evidence type="ECO:0000313" key="1">
    <source>
        <dbReference type="EMBL" id="GAH85568.1"/>
    </source>
</evidence>
<comment type="caution">
    <text evidence="1">The sequence shown here is derived from an EMBL/GenBank/DDBJ whole genome shotgun (WGS) entry which is preliminary data.</text>
</comment>
<accession>X1KUC2</accession>
<name>X1KUC2_9ZZZZ</name>
<gene>
    <name evidence="1" type="ORF">S03H2_61701</name>
</gene>
<dbReference type="EMBL" id="BARU01039844">
    <property type="protein sequence ID" value="GAH85568.1"/>
    <property type="molecule type" value="Genomic_DNA"/>
</dbReference>
<sequence length="51" mass="5750">FLVLKIANQTDVDAGKALEETLKDFEKRAPPEEIKKIKHMNKLAGGIDKKE</sequence>
<dbReference type="AlphaFoldDB" id="X1KUC2"/>